<evidence type="ECO:0000256" key="1">
    <source>
        <dbReference type="ARBA" id="ARBA00022723"/>
    </source>
</evidence>
<dbReference type="InterPro" id="IPR005123">
    <property type="entry name" value="Oxoglu/Fe-dep_dioxygenase_dom"/>
</dbReference>
<dbReference type="Pfam" id="PF13640">
    <property type="entry name" value="2OG-FeII_Oxy_3"/>
    <property type="match status" value="1"/>
</dbReference>
<dbReference type="EMBL" id="GIBP01008031">
    <property type="protein sequence ID" value="NDV37000.1"/>
    <property type="molecule type" value="Transcribed_RNA"/>
</dbReference>
<evidence type="ECO:0000256" key="2">
    <source>
        <dbReference type="ARBA" id="ARBA00023004"/>
    </source>
</evidence>
<name>A0A6B2LJK0_9EUKA</name>
<reference evidence="4" key="1">
    <citation type="journal article" date="2020" name="J. Eukaryot. Microbiol.">
        <title>De novo Sequencing, Assembly and Annotation of the Transcriptome for the Free-Living Testate Amoeba Arcella intermedia.</title>
        <authorList>
            <person name="Ribeiro G.M."/>
            <person name="Porfirio-Sousa A.L."/>
            <person name="Maurer-Alcala X.X."/>
            <person name="Katz L.A."/>
            <person name="Lahr D.J.G."/>
        </authorList>
    </citation>
    <scope>NUCLEOTIDE SEQUENCE</scope>
</reference>
<feature type="domain" description="Fe2OG dioxygenase" evidence="3">
    <location>
        <begin position="45"/>
        <end position="161"/>
    </location>
</feature>
<organism evidence="4">
    <name type="scientific">Arcella intermedia</name>
    <dbReference type="NCBI Taxonomy" id="1963864"/>
    <lineage>
        <taxon>Eukaryota</taxon>
        <taxon>Amoebozoa</taxon>
        <taxon>Tubulinea</taxon>
        <taxon>Elardia</taxon>
        <taxon>Arcellinida</taxon>
        <taxon>Sphaerothecina</taxon>
        <taxon>Arcellidae</taxon>
        <taxon>Arcella</taxon>
    </lineage>
</organism>
<dbReference type="Gene3D" id="2.60.120.620">
    <property type="entry name" value="q2cbj1_9rhob like domain"/>
    <property type="match status" value="1"/>
</dbReference>
<dbReference type="GO" id="GO:0046872">
    <property type="term" value="F:metal ion binding"/>
    <property type="evidence" value="ECO:0007669"/>
    <property type="project" value="UniProtKB-KW"/>
</dbReference>
<evidence type="ECO:0000313" key="4">
    <source>
        <dbReference type="EMBL" id="NDV37000.1"/>
    </source>
</evidence>
<protein>
    <recommendedName>
        <fullName evidence="3">Fe2OG dioxygenase domain-containing protein</fullName>
    </recommendedName>
</protein>
<sequence length="161" mass="18807">MELRSRSNDRCVWRDDQGELTSELWVKLQPFVPATLYNGEWILHSVNNIFRFYRYKEGGEFKPHFDNVFRNGDIQSHFSLLIYLNDDFEGGKTLFFSWKPSGAKYEAQHVQIEPKTGYACIFPHTGNLSPLHSGLPHTTPGHFKYVIRSDIMYKRLPSTSF</sequence>
<dbReference type="AlphaFoldDB" id="A0A6B2LJK0"/>
<dbReference type="PROSITE" id="PS51471">
    <property type="entry name" value="FE2OG_OXY"/>
    <property type="match status" value="1"/>
</dbReference>
<dbReference type="GO" id="GO:0004656">
    <property type="term" value="F:procollagen-proline 4-dioxygenase activity"/>
    <property type="evidence" value="ECO:0007669"/>
    <property type="project" value="TreeGrafter"/>
</dbReference>
<accession>A0A6B2LJK0</accession>
<dbReference type="PANTHER" id="PTHR10869">
    <property type="entry name" value="PROLYL 4-HYDROXYLASE ALPHA SUBUNIT"/>
    <property type="match status" value="1"/>
</dbReference>
<keyword evidence="1" id="KW-0479">Metal-binding</keyword>
<dbReference type="GO" id="GO:0005783">
    <property type="term" value="C:endoplasmic reticulum"/>
    <property type="evidence" value="ECO:0007669"/>
    <property type="project" value="TreeGrafter"/>
</dbReference>
<evidence type="ECO:0000259" key="3">
    <source>
        <dbReference type="PROSITE" id="PS51471"/>
    </source>
</evidence>
<keyword evidence="2" id="KW-0408">Iron</keyword>
<dbReference type="InterPro" id="IPR045054">
    <property type="entry name" value="P4HA-like"/>
</dbReference>
<dbReference type="InterPro" id="IPR044862">
    <property type="entry name" value="Pro_4_hyd_alph_FE2OG_OXY"/>
</dbReference>
<proteinExistence type="predicted"/>
<dbReference type="PANTHER" id="PTHR10869:SF236">
    <property type="entry name" value="PROLYL 4-HYDROXYLASE ALPHA SUBUNIT DOMAIN-CONTAINING PROTEIN"/>
    <property type="match status" value="1"/>
</dbReference>